<protein>
    <submittedName>
        <fullName evidence="1">Uncharacterized protein</fullName>
    </submittedName>
</protein>
<dbReference type="EMBL" id="JBBNAF010000012">
    <property type="protein sequence ID" value="KAK9092835.1"/>
    <property type="molecule type" value="Genomic_DNA"/>
</dbReference>
<organism evidence="1 2">
    <name type="scientific">Stephania yunnanensis</name>
    <dbReference type="NCBI Taxonomy" id="152371"/>
    <lineage>
        <taxon>Eukaryota</taxon>
        <taxon>Viridiplantae</taxon>
        <taxon>Streptophyta</taxon>
        <taxon>Embryophyta</taxon>
        <taxon>Tracheophyta</taxon>
        <taxon>Spermatophyta</taxon>
        <taxon>Magnoliopsida</taxon>
        <taxon>Ranunculales</taxon>
        <taxon>Menispermaceae</taxon>
        <taxon>Menispermoideae</taxon>
        <taxon>Cissampelideae</taxon>
        <taxon>Stephania</taxon>
    </lineage>
</organism>
<comment type="caution">
    <text evidence="1">The sequence shown here is derived from an EMBL/GenBank/DDBJ whole genome shotgun (WGS) entry which is preliminary data.</text>
</comment>
<sequence length="128" mass="13555">MVSRLTMAFNGGLNSKIPLKDTNLAKIYTFRLLCEQSIASSSFVGATPHYPPLLHIVGIGRSASRALAGAAVDTPPLLAVAARLHVRELPCAPVSLLARCCTANRHPHCSPPRCPLELLADPPPPCLA</sequence>
<dbReference type="AlphaFoldDB" id="A0AAP0HRJ1"/>
<keyword evidence="2" id="KW-1185">Reference proteome</keyword>
<gene>
    <name evidence="1" type="ORF">Syun_027746</name>
</gene>
<accession>A0AAP0HRJ1</accession>
<evidence type="ECO:0000313" key="1">
    <source>
        <dbReference type="EMBL" id="KAK9092835.1"/>
    </source>
</evidence>
<name>A0AAP0HRJ1_9MAGN</name>
<evidence type="ECO:0000313" key="2">
    <source>
        <dbReference type="Proteomes" id="UP001420932"/>
    </source>
</evidence>
<proteinExistence type="predicted"/>
<reference evidence="1 2" key="1">
    <citation type="submission" date="2024-01" db="EMBL/GenBank/DDBJ databases">
        <title>Genome assemblies of Stephania.</title>
        <authorList>
            <person name="Yang L."/>
        </authorList>
    </citation>
    <scope>NUCLEOTIDE SEQUENCE [LARGE SCALE GENOMIC DNA]</scope>
    <source>
        <strain evidence="1">YNDBR</strain>
        <tissue evidence="1">Leaf</tissue>
    </source>
</reference>
<dbReference type="Proteomes" id="UP001420932">
    <property type="component" value="Unassembled WGS sequence"/>
</dbReference>